<dbReference type="KEGG" id="lacs:H4075_12950"/>
<keyword evidence="3" id="KW-1185">Reference proteome</keyword>
<keyword evidence="1" id="KW-1133">Transmembrane helix</keyword>
<protein>
    <submittedName>
        <fullName evidence="2">Uncharacterized protein</fullName>
    </submittedName>
</protein>
<gene>
    <name evidence="2" type="ORF">H4075_12950</name>
</gene>
<organism evidence="2 3">
    <name type="scientific">Lacibacter sediminis</name>
    <dbReference type="NCBI Taxonomy" id="2760713"/>
    <lineage>
        <taxon>Bacteria</taxon>
        <taxon>Pseudomonadati</taxon>
        <taxon>Bacteroidota</taxon>
        <taxon>Chitinophagia</taxon>
        <taxon>Chitinophagales</taxon>
        <taxon>Chitinophagaceae</taxon>
        <taxon>Lacibacter</taxon>
    </lineage>
</organism>
<keyword evidence="1" id="KW-0812">Transmembrane</keyword>
<evidence type="ECO:0000313" key="2">
    <source>
        <dbReference type="EMBL" id="QNA42996.1"/>
    </source>
</evidence>
<sequence length="45" mass="5281">MLTHLLVIGSIIFLFVSIQWLSRRKQAKFRQSAQRQFHPKQEAAA</sequence>
<dbReference type="Proteomes" id="UP000515344">
    <property type="component" value="Chromosome"/>
</dbReference>
<keyword evidence="1" id="KW-0472">Membrane</keyword>
<reference evidence="3" key="1">
    <citation type="submission" date="2020-08" db="EMBL/GenBank/DDBJ databases">
        <title>Lacibacter sp. S13-6-6 genome sequencing.</title>
        <authorList>
            <person name="Jin L."/>
        </authorList>
    </citation>
    <scope>NUCLEOTIDE SEQUENCE [LARGE SCALE GENOMIC DNA]</scope>
    <source>
        <strain evidence="3">S13-6-6</strain>
    </source>
</reference>
<proteinExistence type="predicted"/>
<feature type="transmembrane region" description="Helical" evidence="1">
    <location>
        <begin position="6"/>
        <end position="22"/>
    </location>
</feature>
<dbReference type="RefSeq" id="WP_182801262.1">
    <property type="nucleotide sequence ID" value="NZ_CP060007.1"/>
</dbReference>
<evidence type="ECO:0000256" key="1">
    <source>
        <dbReference type="SAM" id="Phobius"/>
    </source>
</evidence>
<name>A0A7G5XBZ3_9BACT</name>
<dbReference type="AlphaFoldDB" id="A0A7G5XBZ3"/>
<accession>A0A7G5XBZ3</accession>
<dbReference type="EMBL" id="CP060007">
    <property type="protein sequence ID" value="QNA42996.1"/>
    <property type="molecule type" value="Genomic_DNA"/>
</dbReference>
<evidence type="ECO:0000313" key="3">
    <source>
        <dbReference type="Proteomes" id="UP000515344"/>
    </source>
</evidence>